<dbReference type="Pfam" id="PF13401">
    <property type="entry name" value="AAA_22"/>
    <property type="match status" value="1"/>
</dbReference>
<keyword evidence="3" id="KW-0804">Transcription</keyword>
<dbReference type="Gene3D" id="1.25.40.10">
    <property type="entry name" value="Tetratricopeptide repeat domain"/>
    <property type="match status" value="1"/>
</dbReference>
<dbReference type="Gene3D" id="3.40.50.300">
    <property type="entry name" value="P-loop containing nucleotide triphosphate hydrolases"/>
    <property type="match status" value="1"/>
</dbReference>
<feature type="domain" description="HTH luxR-type" evidence="4">
    <location>
        <begin position="782"/>
        <end position="847"/>
    </location>
</feature>
<dbReference type="RefSeq" id="WP_097322989.1">
    <property type="nucleotide sequence ID" value="NZ_OBDY01000013.1"/>
</dbReference>
<organism evidence="5 6">
    <name type="scientific">Paractinoplanes atraurantiacus</name>
    <dbReference type="NCBI Taxonomy" id="1036182"/>
    <lineage>
        <taxon>Bacteria</taxon>
        <taxon>Bacillati</taxon>
        <taxon>Actinomycetota</taxon>
        <taxon>Actinomycetes</taxon>
        <taxon>Micromonosporales</taxon>
        <taxon>Micromonosporaceae</taxon>
        <taxon>Paractinoplanes</taxon>
    </lineage>
</organism>
<dbReference type="InterPro" id="IPR049945">
    <property type="entry name" value="AAA_22"/>
</dbReference>
<dbReference type="SUPFAM" id="SSF52540">
    <property type="entry name" value="P-loop containing nucleoside triphosphate hydrolases"/>
    <property type="match status" value="1"/>
</dbReference>
<dbReference type="InterPro" id="IPR036388">
    <property type="entry name" value="WH-like_DNA-bd_sf"/>
</dbReference>
<evidence type="ECO:0000313" key="5">
    <source>
        <dbReference type="EMBL" id="SNY52900.1"/>
    </source>
</evidence>
<dbReference type="GO" id="GO:0006355">
    <property type="term" value="P:regulation of DNA-templated transcription"/>
    <property type="evidence" value="ECO:0007669"/>
    <property type="project" value="InterPro"/>
</dbReference>
<dbReference type="Pfam" id="PF00196">
    <property type="entry name" value="GerE"/>
    <property type="match status" value="1"/>
</dbReference>
<dbReference type="PANTHER" id="PTHR44688">
    <property type="entry name" value="DNA-BINDING TRANSCRIPTIONAL ACTIVATOR DEVR_DOSR"/>
    <property type="match status" value="1"/>
</dbReference>
<dbReference type="GO" id="GO:0003677">
    <property type="term" value="F:DNA binding"/>
    <property type="evidence" value="ECO:0007669"/>
    <property type="project" value="UniProtKB-KW"/>
</dbReference>
<dbReference type="Gene3D" id="1.10.10.10">
    <property type="entry name" value="Winged helix-like DNA-binding domain superfamily/Winged helix DNA-binding domain"/>
    <property type="match status" value="1"/>
</dbReference>
<keyword evidence="2" id="KW-0238">DNA-binding</keyword>
<evidence type="ECO:0000256" key="2">
    <source>
        <dbReference type="ARBA" id="ARBA00023125"/>
    </source>
</evidence>
<proteinExistence type="predicted"/>
<evidence type="ECO:0000313" key="6">
    <source>
        <dbReference type="Proteomes" id="UP000219612"/>
    </source>
</evidence>
<dbReference type="SMART" id="SM00421">
    <property type="entry name" value="HTH_LUXR"/>
    <property type="match status" value="1"/>
</dbReference>
<dbReference type="EMBL" id="OBDY01000013">
    <property type="protein sequence ID" value="SNY52900.1"/>
    <property type="molecule type" value="Genomic_DNA"/>
</dbReference>
<dbReference type="PROSITE" id="PS50043">
    <property type="entry name" value="HTH_LUXR_2"/>
    <property type="match status" value="1"/>
</dbReference>
<dbReference type="InterPro" id="IPR011990">
    <property type="entry name" value="TPR-like_helical_dom_sf"/>
</dbReference>
<dbReference type="Pfam" id="PF25873">
    <property type="entry name" value="WHD_MalT"/>
    <property type="match status" value="1"/>
</dbReference>
<dbReference type="PANTHER" id="PTHR44688:SF16">
    <property type="entry name" value="DNA-BINDING TRANSCRIPTIONAL ACTIVATOR DEVR_DOSR"/>
    <property type="match status" value="1"/>
</dbReference>
<dbReference type="InterPro" id="IPR059106">
    <property type="entry name" value="WHD_MalT"/>
</dbReference>
<gene>
    <name evidence="5" type="ORF">SAMN05421748_113128</name>
</gene>
<reference evidence="5 6" key="1">
    <citation type="submission" date="2017-09" db="EMBL/GenBank/DDBJ databases">
        <authorList>
            <person name="Ehlers B."/>
            <person name="Leendertz F.H."/>
        </authorList>
    </citation>
    <scope>NUCLEOTIDE SEQUENCE [LARGE SCALE GENOMIC DNA]</scope>
    <source>
        <strain evidence="5 6">CGMCC 4.6857</strain>
    </source>
</reference>
<dbReference type="InterPro" id="IPR000792">
    <property type="entry name" value="Tscrpt_reg_LuxR_C"/>
</dbReference>
<dbReference type="InterPro" id="IPR027417">
    <property type="entry name" value="P-loop_NTPase"/>
</dbReference>
<dbReference type="OrthoDB" id="134985at2"/>
<dbReference type="SUPFAM" id="SSF46894">
    <property type="entry name" value="C-terminal effector domain of the bipartite response regulators"/>
    <property type="match status" value="1"/>
</dbReference>
<keyword evidence="1" id="KW-0805">Transcription regulation</keyword>
<dbReference type="SUPFAM" id="SSF48452">
    <property type="entry name" value="TPR-like"/>
    <property type="match status" value="1"/>
</dbReference>
<protein>
    <submittedName>
        <fullName evidence="5">LuxR family transcriptional regulator, maltose regulon positive regulatory protein</fullName>
    </submittedName>
</protein>
<keyword evidence="6" id="KW-1185">Reference proteome</keyword>
<evidence type="ECO:0000256" key="1">
    <source>
        <dbReference type="ARBA" id="ARBA00023015"/>
    </source>
</evidence>
<dbReference type="CDD" id="cd06170">
    <property type="entry name" value="LuxR_C_like"/>
    <property type="match status" value="1"/>
</dbReference>
<dbReference type="AlphaFoldDB" id="A0A285IXX0"/>
<dbReference type="Proteomes" id="UP000219612">
    <property type="component" value="Unassembled WGS sequence"/>
</dbReference>
<evidence type="ECO:0000259" key="4">
    <source>
        <dbReference type="PROSITE" id="PS50043"/>
    </source>
</evidence>
<sequence length="849" mass="91239">MHGEIATELTTTDGEPIMTIKLEPPGLPPWWVVRERLRERLDTGPARRLTVVTGPAGSGKSSLVADWTASGHAGGRVGWLTLEPDDDRPETFWSYVVAALHRAGVHVTSPWQEGAERSFLVRLVVALSAQQEPVVLILDNVHTLTRASILDGLHFLIEHAGPMLRCVLVGRTDPPLPLHRYRLAGSITEIRHDELAFTPAEADALLTAHGTRLGPNAVAELTEQTHGWAAALRLEARALPMSGDKKDELADYIRNELLGEQTAATRELLLRTCVAERLPAGLAVELSVRRDAAQVLDRLARQGVFVTAAAGGERTYVHHPQVREVLLAALSEGPVDRVTGLHRRAARWYAGFDRYAEALPHALLAKEWALAATSVVRSLGITDLLDGRGATAFTPMPPDLDRPEAAVVAAAVAHYLDDPEACAKHLMRAGEMAGGHDISLPLSLAAVDVARARRHGRPDDLAASAELAWRLLDDALVTGVAVPSALASLIRLARAESLLWRHDLTGACAVLQPSENDGGEVLGRLALAEALCGRLRRANEHARRALDRTGADDTPGDAAADVALAWVHTDEYDLTAARVHAEQAAARLEEHPDALLAGLLALVRARVHRGGGDTARAVEALTAAPAGTMPPWLTEMIAVTRDALLAPGRPPSAKGTTAPHAIAEALAAVTAGETTRARSVVASLGERPGLPLDVRVEGWLVTAAAELTDGRRDRARRALHRALALAETERLRRPLLETAATVRRFLREDRDLAVRHDWLGATPRPASVPVPAAPPPPAAPAAPVMVEPLTAKETEVLGYLAQLFSTEEIARTMYVSVNTVKTHVRGVLRKLAATRRNEAVRRARDLGLL</sequence>
<dbReference type="GO" id="GO:0016887">
    <property type="term" value="F:ATP hydrolysis activity"/>
    <property type="evidence" value="ECO:0007669"/>
    <property type="project" value="InterPro"/>
</dbReference>
<name>A0A285IXX0_9ACTN</name>
<accession>A0A285IXX0</accession>
<dbReference type="InterPro" id="IPR016032">
    <property type="entry name" value="Sig_transdc_resp-reg_C-effctor"/>
</dbReference>
<evidence type="ECO:0000256" key="3">
    <source>
        <dbReference type="ARBA" id="ARBA00023163"/>
    </source>
</evidence>
<dbReference type="PRINTS" id="PR00038">
    <property type="entry name" value="HTHLUXR"/>
</dbReference>